<protein>
    <recommendedName>
        <fullName evidence="4">Outer membrane protein beta-barrel domain-containing protein</fullName>
    </recommendedName>
</protein>
<dbReference type="AlphaFoldDB" id="G8QSQ2"/>
<feature type="signal peptide" evidence="1">
    <location>
        <begin position="1"/>
        <end position="22"/>
    </location>
</feature>
<organism evidence="2 3">
    <name type="scientific">Sphaerochaeta pleomorpha (strain ATCC BAA-1885 / DSM 22778 / Grapes)</name>
    <dbReference type="NCBI Taxonomy" id="158190"/>
    <lineage>
        <taxon>Bacteria</taxon>
        <taxon>Pseudomonadati</taxon>
        <taxon>Spirochaetota</taxon>
        <taxon>Spirochaetia</taxon>
        <taxon>Spirochaetales</taxon>
        <taxon>Sphaerochaetaceae</taxon>
        <taxon>Sphaerochaeta</taxon>
    </lineage>
</organism>
<gene>
    <name evidence="2" type="ordered locus">SpiGrapes_1196</name>
</gene>
<name>G8QSQ2_SPHPG</name>
<evidence type="ECO:0000313" key="3">
    <source>
        <dbReference type="Proteomes" id="UP000005632"/>
    </source>
</evidence>
<proteinExistence type="predicted"/>
<dbReference type="KEGG" id="sgp:SpiGrapes_1196"/>
<dbReference type="EMBL" id="CP003155">
    <property type="protein sequence ID" value="AEV29013.1"/>
    <property type="molecule type" value="Genomic_DNA"/>
</dbReference>
<reference evidence="2 3" key="1">
    <citation type="submission" date="2011-11" db="EMBL/GenBank/DDBJ databases">
        <title>Complete sequence of Spirochaeta sp. grapes.</title>
        <authorList>
            <consortium name="US DOE Joint Genome Institute"/>
            <person name="Lucas S."/>
            <person name="Han J."/>
            <person name="Lapidus A."/>
            <person name="Cheng J.-F."/>
            <person name="Goodwin L."/>
            <person name="Pitluck S."/>
            <person name="Peters L."/>
            <person name="Ovchinnikova G."/>
            <person name="Munk A.C."/>
            <person name="Detter J.C."/>
            <person name="Han C."/>
            <person name="Tapia R."/>
            <person name="Land M."/>
            <person name="Hauser L."/>
            <person name="Kyrpides N."/>
            <person name="Ivanova N."/>
            <person name="Pagani I."/>
            <person name="Ritalahtilisa K."/>
            <person name="Loeffler F."/>
            <person name="Woyke T."/>
        </authorList>
    </citation>
    <scope>NUCLEOTIDE SEQUENCE [LARGE SCALE GENOMIC DNA]</scope>
    <source>
        <strain evidence="3">ATCC BAA-1885 / DSM 22778 / Grapes</strain>
    </source>
</reference>
<dbReference type="RefSeq" id="WP_014269862.1">
    <property type="nucleotide sequence ID" value="NC_016633.1"/>
</dbReference>
<accession>G8QSQ2</accession>
<dbReference type="STRING" id="158190.SpiGrapes_1196"/>
<evidence type="ECO:0008006" key="4">
    <source>
        <dbReference type="Google" id="ProtNLM"/>
    </source>
</evidence>
<keyword evidence="3" id="KW-1185">Reference proteome</keyword>
<dbReference type="OrthoDB" id="370049at2"/>
<evidence type="ECO:0000256" key="1">
    <source>
        <dbReference type="SAM" id="SignalP"/>
    </source>
</evidence>
<dbReference type="Proteomes" id="UP000005632">
    <property type="component" value="Chromosome"/>
</dbReference>
<feature type="chain" id="PRO_5003514214" description="Outer membrane protein beta-barrel domain-containing protein" evidence="1">
    <location>
        <begin position="23"/>
        <end position="209"/>
    </location>
</feature>
<evidence type="ECO:0000313" key="2">
    <source>
        <dbReference type="EMBL" id="AEV29013.1"/>
    </source>
</evidence>
<sequence length="209" mass="22654">MKKKFLVSLIVVCVLLPAVLSAAIADLSIGATAMYNVTGDEVVAQFNDGDFSGLTDISNYTFGADLRVKFLLAEVDVIGMYTPPEDSSSNHELSVLTTGGISLDLLGLARLGFGMGPRFRVLIDKDGNAFVYASDNTSIENWNNFGDAFIKSPVSYRATLDFNLGSIMLGVNYTVDSTYTFENYSEIDRLFKADTNSGKFGVSLLFSLL</sequence>
<keyword evidence="1" id="KW-0732">Signal</keyword>
<dbReference type="HOGENOM" id="CLU_1365460_0_0_12"/>